<dbReference type="PANTHER" id="PTHR30160">
    <property type="entry name" value="TETRAACYLDISACCHARIDE 4'-KINASE-RELATED"/>
    <property type="match status" value="1"/>
</dbReference>
<dbReference type="Gene3D" id="3.40.50.1000">
    <property type="entry name" value="HAD superfamily/HAD-like"/>
    <property type="match status" value="1"/>
</dbReference>
<evidence type="ECO:0000256" key="6">
    <source>
        <dbReference type="ARBA" id="ARBA00043995"/>
    </source>
</evidence>
<dbReference type="InterPro" id="IPR036412">
    <property type="entry name" value="HAD-like_sf"/>
</dbReference>
<dbReference type="Gene3D" id="3.40.50.2000">
    <property type="entry name" value="Glycogen Phosphorylase B"/>
    <property type="match status" value="2"/>
</dbReference>
<accession>A0A2U3QFX4</accession>
<keyword evidence="5" id="KW-0378">Hydrolase</keyword>
<dbReference type="CDD" id="cd07503">
    <property type="entry name" value="HAD_HisB-N"/>
    <property type="match status" value="1"/>
</dbReference>
<dbReference type="FunFam" id="3.40.50.2000:FF:000023">
    <property type="entry name" value="ADP-heptose--LPS heptosyltransferase II"/>
    <property type="match status" value="1"/>
</dbReference>
<evidence type="ECO:0000256" key="7">
    <source>
        <dbReference type="ARBA" id="ARBA00044042"/>
    </source>
</evidence>
<evidence type="ECO:0000313" key="9">
    <source>
        <dbReference type="EMBL" id="SPQ00317.1"/>
    </source>
</evidence>
<dbReference type="GO" id="GO:0046872">
    <property type="term" value="F:metal ion binding"/>
    <property type="evidence" value="ECO:0007669"/>
    <property type="project" value="UniProtKB-KW"/>
</dbReference>
<keyword evidence="10" id="KW-1185">Reference proteome</keyword>
<dbReference type="NCBIfam" id="TIGR01662">
    <property type="entry name" value="HAD-SF-IIIA"/>
    <property type="match status" value="1"/>
</dbReference>
<evidence type="ECO:0000256" key="4">
    <source>
        <dbReference type="ARBA" id="ARBA00022723"/>
    </source>
</evidence>
<evidence type="ECO:0000313" key="10">
    <source>
        <dbReference type="Proteomes" id="UP000245125"/>
    </source>
</evidence>
<dbReference type="SUPFAM" id="SSF53756">
    <property type="entry name" value="UDP-Glycosyltransferase/glycogen phosphorylase"/>
    <property type="match status" value="1"/>
</dbReference>
<comment type="similarity">
    <text evidence="6">Belongs to the glycosyltransferase 9 family.</text>
</comment>
<dbReference type="InterPro" id="IPR051199">
    <property type="entry name" value="LPS_LOS_Heptosyltrfase"/>
</dbReference>
<keyword evidence="1" id="KW-0963">Cytoplasm</keyword>
<dbReference type="AlphaFoldDB" id="A0A2U3QFX4"/>
<dbReference type="CDD" id="cd03789">
    <property type="entry name" value="GT9_LPS_heptosyltransferase"/>
    <property type="match status" value="1"/>
</dbReference>
<dbReference type="SUPFAM" id="SSF56784">
    <property type="entry name" value="HAD-like"/>
    <property type="match status" value="1"/>
</dbReference>
<evidence type="ECO:0000256" key="5">
    <source>
        <dbReference type="ARBA" id="ARBA00022801"/>
    </source>
</evidence>
<gene>
    <name evidence="9" type="ORF">NBG4_200025</name>
</gene>
<dbReference type="GO" id="GO:0009244">
    <property type="term" value="P:lipopolysaccharide core region biosynthetic process"/>
    <property type="evidence" value="ECO:0007669"/>
    <property type="project" value="TreeGrafter"/>
</dbReference>
<evidence type="ECO:0000256" key="8">
    <source>
        <dbReference type="ARBA" id="ARBA00047503"/>
    </source>
</evidence>
<proteinExistence type="inferred from homology"/>
<dbReference type="InterPro" id="IPR006549">
    <property type="entry name" value="HAD-SF_hydro_IIIA"/>
</dbReference>
<dbReference type="InterPro" id="IPR006543">
    <property type="entry name" value="Histidinol-phos"/>
</dbReference>
<dbReference type="EMBL" id="OUUY01000065">
    <property type="protein sequence ID" value="SPQ00317.1"/>
    <property type="molecule type" value="Genomic_DNA"/>
</dbReference>
<dbReference type="GO" id="GO:0008713">
    <property type="term" value="F:ADP-heptose-lipopolysaccharide heptosyltransferase activity"/>
    <property type="evidence" value="ECO:0007669"/>
    <property type="project" value="UniProtKB-EC"/>
</dbReference>
<dbReference type="Pfam" id="PF13242">
    <property type="entry name" value="Hydrolase_like"/>
    <property type="match status" value="1"/>
</dbReference>
<keyword evidence="2" id="KW-0328">Glycosyltransferase</keyword>
<keyword evidence="4" id="KW-0479">Metal-binding</keyword>
<dbReference type="Proteomes" id="UP000245125">
    <property type="component" value="Unassembled WGS sequence"/>
</dbReference>
<name>A0A2U3QFX4_9BACT</name>
<reference evidence="10" key="1">
    <citation type="submission" date="2018-03" db="EMBL/GenBank/DDBJ databases">
        <authorList>
            <person name="Zecchin S."/>
        </authorList>
    </citation>
    <scope>NUCLEOTIDE SEQUENCE [LARGE SCALE GENOMIC DNA]</scope>
</reference>
<sequence length="497" mass="55057">MTMPALRALRLANRTSHIALLVKPWVAPLFEKDPNIDEIILYSASHAGFSGKIRLSRALRRHGFCAALLFQNAFDAALIAMLSGIPERIGYSRDMRGFLLTTAVPFDVLTKRLHHIDYYLNLLDIAGLPTTKSMPWMYLQLEERLAARDVLRALKRPVVAVNPGATYGSSKRWHPWKFAEVAKKVIEDIQGSVVVLGGPAETAIADEICEAVSGSLPRALYSERVLCVAGKTNLRQLAALISECDLLVTNDSGPMHMGYAVGTPVVAVFGSTSADHTGPVGGGYRIVKKNIDCAPCFERTCRRGDLKCMDLIAPDEVFDAVKSLTGRRKAIFFDRDGTLCKDVHYLNRMEDLEIFWKVDVIRRLKEKGFLLIGVSNQSGVARGLVDETFVRKVNRLFIDSYGFDDFYYCPHHPDDRCSCRKPEPGLLYRARTEHKIDLKASYIVGDKEADLLLARSVGATGILVKTGKEASSAYADFIAEDLEQVTDFVLAEAGHST</sequence>
<protein>
    <recommendedName>
        <fullName evidence="7">lipopolysaccharide heptosyltransferase II</fullName>
        <ecNumber evidence="7">2.4.99.24</ecNumber>
    </recommendedName>
</protein>
<dbReference type="NCBIfam" id="TIGR01656">
    <property type="entry name" value="Histidinol-ppas"/>
    <property type="match status" value="1"/>
</dbReference>
<dbReference type="OrthoDB" id="9797795at2"/>
<dbReference type="InterPro" id="IPR002201">
    <property type="entry name" value="Glyco_trans_9"/>
</dbReference>
<dbReference type="PANTHER" id="PTHR30160:SF7">
    <property type="entry name" value="ADP-HEPTOSE--LPS HEPTOSYLTRANSFERASE 2"/>
    <property type="match status" value="1"/>
</dbReference>
<evidence type="ECO:0000256" key="3">
    <source>
        <dbReference type="ARBA" id="ARBA00022679"/>
    </source>
</evidence>
<dbReference type="EC" id="2.4.99.24" evidence="7"/>
<dbReference type="InterPro" id="IPR023214">
    <property type="entry name" value="HAD_sf"/>
</dbReference>
<dbReference type="GO" id="GO:0016791">
    <property type="term" value="F:phosphatase activity"/>
    <property type="evidence" value="ECO:0007669"/>
    <property type="project" value="InterPro"/>
</dbReference>
<dbReference type="Pfam" id="PF01075">
    <property type="entry name" value="Glyco_transf_9"/>
    <property type="match status" value="1"/>
</dbReference>
<comment type="catalytic activity">
    <reaction evidence="8">
        <text>an L-alpha-D-Hep-(1-&gt;5)-[alpha-Kdo-(2-&gt;4)]-alpha-Kdo-(2-&gt;6)-lipid A + ADP-L-glycero-beta-D-manno-heptose = an L-alpha-D-Hep-(1-&gt;3)-L-alpha-D-Hep-(1-&gt;5)-[alpha-Kdo-(2-&gt;4)]-alpha-Kdo-(2-&gt;6)-lipid A + ADP + H(+)</text>
        <dbReference type="Rhea" id="RHEA:74071"/>
        <dbReference type="ChEBI" id="CHEBI:15378"/>
        <dbReference type="ChEBI" id="CHEBI:61506"/>
        <dbReference type="ChEBI" id="CHEBI:193068"/>
        <dbReference type="ChEBI" id="CHEBI:193069"/>
        <dbReference type="ChEBI" id="CHEBI:456216"/>
        <dbReference type="EC" id="2.4.99.24"/>
    </reaction>
</comment>
<organism evidence="9 10">
    <name type="scientific">Candidatus Sulfobium mesophilum</name>
    <dbReference type="NCBI Taxonomy" id="2016548"/>
    <lineage>
        <taxon>Bacteria</taxon>
        <taxon>Pseudomonadati</taxon>
        <taxon>Nitrospirota</taxon>
        <taxon>Nitrospiria</taxon>
        <taxon>Nitrospirales</taxon>
        <taxon>Nitrospiraceae</taxon>
        <taxon>Candidatus Sulfobium</taxon>
    </lineage>
</organism>
<keyword evidence="3 9" id="KW-0808">Transferase</keyword>
<dbReference type="InterPro" id="IPR011910">
    <property type="entry name" value="RfaF"/>
</dbReference>
<evidence type="ECO:0000256" key="2">
    <source>
        <dbReference type="ARBA" id="ARBA00022676"/>
    </source>
</evidence>
<dbReference type="NCBIfam" id="TIGR02195">
    <property type="entry name" value="heptsyl_trn_II"/>
    <property type="match status" value="1"/>
</dbReference>
<evidence type="ECO:0000256" key="1">
    <source>
        <dbReference type="ARBA" id="ARBA00022490"/>
    </source>
</evidence>
<dbReference type="GO" id="GO:0005829">
    <property type="term" value="C:cytosol"/>
    <property type="evidence" value="ECO:0007669"/>
    <property type="project" value="TreeGrafter"/>
</dbReference>